<proteinExistence type="predicted"/>
<dbReference type="EMBL" id="SOHA01000015">
    <property type="protein sequence ID" value="TFD31480.1"/>
    <property type="molecule type" value="Genomic_DNA"/>
</dbReference>
<dbReference type="InterPro" id="IPR025327">
    <property type="entry name" value="DUF4233"/>
</dbReference>
<protein>
    <submittedName>
        <fullName evidence="2">DUF4233 domain-containing protein</fullName>
    </submittedName>
</protein>
<keyword evidence="1" id="KW-1133">Transmembrane helix</keyword>
<keyword evidence="3" id="KW-1185">Reference proteome</keyword>
<feature type="transmembrane region" description="Helical" evidence="1">
    <location>
        <begin position="44"/>
        <end position="66"/>
    </location>
</feature>
<feature type="transmembrane region" description="Helical" evidence="1">
    <location>
        <begin position="16"/>
        <end position="38"/>
    </location>
</feature>
<evidence type="ECO:0000313" key="3">
    <source>
        <dbReference type="Proteomes" id="UP000297472"/>
    </source>
</evidence>
<feature type="transmembrane region" description="Helical" evidence="1">
    <location>
        <begin position="78"/>
        <end position="103"/>
    </location>
</feature>
<evidence type="ECO:0000256" key="1">
    <source>
        <dbReference type="SAM" id="Phobius"/>
    </source>
</evidence>
<dbReference type="Proteomes" id="UP000297472">
    <property type="component" value="Unassembled WGS sequence"/>
</dbReference>
<keyword evidence="1" id="KW-0812">Transmembrane</keyword>
<accession>A0A4Y8JVH1</accession>
<name>A0A4Y8JVH1_9MICO</name>
<dbReference type="OrthoDB" id="3267755at2"/>
<dbReference type="Pfam" id="PF14017">
    <property type="entry name" value="DUF4233"/>
    <property type="match status" value="1"/>
</dbReference>
<evidence type="ECO:0000313" key="2">
    <source>
        <dbReference type="EMBL" id="TFD31480.1"/>
    </source>
</evidence>
<dbReference type="AlphaFoldDB" id="A0A4Y8JVH1"/>
<comment type="caution">
    <text evidence="2">The sequence shown here is derived from an EMBL/GenBank/DDBJ whole genome shotgun (WGS) entry which is preliminary data.</text>
</comment>
<sequence>MAGEMTPAPRSVKRTLATIVLGFEVIVVALAALVIFGLGALPPLLALGGGALLALLMVAVLALLRYEWAYVAGWILQLIMVAAGFLNPAMFFVGGMFAAMWAYCMISGSRIDNQNQQFNQFNSNNENNENNEKENS</sequence>
<gene>
    <name evidence="2" type="ORF">E3T49_06270</name>
</gene>
<keyword evidence="1" id="KW-0472">Membrane</keyword>
<organism evidence="2 3">
    <name type="scientific">Cryobacterium cryoconiti</name>
    <dbReference type="NCBI Taxonomy" id="1259239"/>
    <lineage>
        <taxon>Bacteria</taxon>
        <taxon>Bacillati</taxon>
        <taxon>Actinomycetota</taxon>
        <taxon>Actinomycetes</taxon>
        <taxon>Micrococcales</taxon>
        <taxon>Microbacteriaceae</taxon>
        <taxon>Cryobacterium</taxon>
    </lineage>
</organism>
<reference evidence="2 3" key="1">
    <citation type="submission" date="2019-03" db="EMBL/GenBank/DDBJ databases">
        <title>Genomics of glacier-inhabiting Cryobacterium strains.</title>
        <authorList>
            <person name="Liu Q."/>
            <person name="Xin Y.-H."/>
        </authorList>
    </citation>
    <scope>NUCLEOTIDE SEQUENCE [LARGE SCALE GENOMIC DNA]</scope>
    <source>
        <strain evidence="2 3">TMT1-51</strain>
    </source>
</reference>